<dbReference type="GO" id="GO:0008345">
    <property type="term" value="P:larval locomotory behavior"/>
    <property type="evidence" value="ECO:0007669"/>
    <property type="project" value="Ensembl"/>
</dbReference>
<dbReference type="GO" id="GO:0008270">
    <property type="term" value="F:zinc ion binding"/>
    <property type="evidence" value="ECO:0007669"/>
    <property type="project" value="UniProtKB-KW"/>
</dbReference>
<reference evidence="13" key="2">
    <citation type="submission" date="2025-08" db="UniProtKB">
        <authorList>
            <consortium name="Ensembl"/>
        </authorList>
    </citation>
    <scope>IDENTIFICATION</scope>
</reference>
<keyword evidence="9" id="KW-0804">Transcription</keyword>
<dbReference type="GO" id="GO:0005634">
    <property type="term" value="C:nucleus"/>
    <property type="evidence" value="ECO:0007669"/>
    <property type="project" value="UniProtKB-SubCell"/>
</dbReference>
<reference evidence="13" key="3">
    <citation type="submission" date="2025-09" db="UniProtKB">
        <authorList>
            <consortium name="Ensembl"/>
        </authorList>
    </citation>
    <scope>IDENTIFICATION</scope>
</reference>
<dbReference type="STRING" id="42514.ENSPNAP00000021138"/>
<evidence type="ECO:0000313" key="13">
    <source>
        <dbReference type="Ensembl" id="ENSPNAP00000021138.1"/>
    </source>
</evidence>
<organism evidence="13 14">
    <name type="scientific">Pygocentrus nattereri</name>
    <name type="common">Red-bellied piranha</name>
    <dbReference type="NCBI Taxonomy" id="42514"/>
    <lineage>
        <taxon>Eukaryota</taxon>
        <taxon>Metazoa</taxon>
        <taxon>Chordata</taxon>
        <taxon>Craniata</taxon>
        <taxon>Vertebrata</taxon>
        <taxon>Euteleostomi</taxon>
        <taxon>Actinopterygii</taxon>
        <taxon>Neopterygii</taxon>
        <taxon>Teleostei</taxon>
        <taxon>Ostariophysi</taxon>
        <taxon>Characiformes</taxon>
        <taxon>Characoidei</taxon>
        <taxon>Pygocentrus</taxon>
    </lineage>
</organism>
<evidence type="ECO:0000256" key="2">
    <source>
        <dbReference type="ARBA" id="ARBA00004123"/>
    </source>
</evidence>
<proteinExistence type="predicted"/>
<dbReference type="FunFam" id="3.30.160.60:FF:000298">
    <property type="entry name" value="zinc finger protein 280D isoform X1"/>
    <property type="match status" value="1"/>
</dbReference>
<comment type="function">
    <text evidence="1">May function as a transcription factor.</text>
</comment>
<dbReference type="SMART" id="SM00355">
    <property type="entry name" value="ZnF_C2H2"/>
    <property type="match status" value="8"/>
</dbReference>
<dbReference type="GO" id="GO:0071599">
    <property type="term" value="P:otic vesicle development"/>
    <property type="evidence" value="ECO:0007669"/>
    <property type="project" value="Ensembl"/>
</dbReference>
<dbReference type="PANTHER" id="PTHR24388">
    <property type="entry name" value="ZINC FINGER PROTEIN"/>
    <property type="match status" value="1"/>
</dbReference>
<dbReference type="GO" id="GO:0000981">
    <property type="term" value="F:DNA-binding transcription factor activity, RNA polymerase II-specific"/>
    <property type="evidence" value="ECO:0007669"/>
    <property type="project" value="TreeGrafter"/>
</dbReference>
<dbReference type="InterPro" id="IPR057618">
    <property type="entry name" value="Znf_POGZ/Z280C-D-like"/>
</dbReference>
<evidence type="ECO:0000256" key="6">
    <source>
        <dbReference type="ARBA" id="ARBA00022833"/>
    </source>
</evidence>
<accession>A0A3B4DCG4</accession>
<evidence type="ECO:0000313" key="14">
    <source>
        <dbReference type="Proteomes" id="UP001501920"/>
    </source>
</evidence>
<dbReference type="OrthoDB" id="5876240at2759"/>
<evidence type="ECO:0000256" key="9">
    <source>
        <dbReference type="ARBA" id="ARBA00023163"/>
    </source>
</evidence>
<dbReference type="Pfam" id="PF03184">
    <property type="entry name" value="DDE_1"/>
    <property type="match status" value="1"/>
</dbReference>
<dbReference type="Gene3D" id="3.30.160.60">
    <property type="entry name" value="Classic Zinc Finger"/>
    <property type="match status" value="1"/>
</dbReference>
<keyword evidence="6" id="KW-0862">Zinc</keyword>
<sequence length="1427" mass="155492">MAELEFYMQCEEEDLAPCQSIADETILTVDIGSAAHNGHVVVSPVPSDGGPAVSPPALAVQSPGVVDVKTTVLPTAAAPVVAKQLLSNMLQPVQMAARSTTGQPIYIASQAVPGTPQNLTASVGYIIPTATGQSIAFLTPAQANQMIAAQVTSPSGTPRAASQGNYTTVQIPINLTIRGPSSVQNFTAVASTGMPAMGLSSSSVLPFSSPADPVQMTTPPPSVPPVAAAEMVVPEVQPPEVETAPAEGLTHTAPVAVQNHTVLAAVPTRIVPPAVHNHTVAMTVPTRTVPVPARKISLPTRIFPASVLTHTVPVTAPTISVPTTVSTQASSRIPNKTLSVLAPKPQAQNSAPRTIVTQVFQGASRPPQTCSLCGASYKVVHALRGYLCQCNQELVKGIQALAVQPRKRKARRISHNSPVAPSSASASTSSRHLSASPPPATSLKHITTSEIPEGAPSPGTGDYDQHGKLIILVEDFFYGKDPGRPVLIENSQVPIMMKCHLCDKRLKNNIKLMNHMKHHMEMELQMDDGDCHTVCQHCFRNFSSPFTLQCHVETVHSQVECTALCKICELSFDNEPLFLNHMKNSHKPGEMPYMCQVCNFRSSFYSDVINHFRELHKDTNNLQCPYCLKVFKSSNSYQLHYSKHQKKSVLHCDKCRLQFLFSKEKTDHKASFHRTHLKPVQLLGLKPGTKVTIRAYTVTRVDDNSSIKAPSINVQSPPLKEVLSASAPSIPVPQCAVQKVTPTKRKPVESMLEVMTKFQSQCESAKKQFCIECNYEIPDFSSHFPTFVHCSLCRYRTCCSRAYANHMISYHVSRKTTTKYLNLYKPCPKLGKLSCRSCDYTTKVGDLMASHLIAHPGHCSSHCRFKEGFARGYKRFVYIPTELIQHDQRPNPGTFMPLCVQQVGKHSLSNLSKPATHPNQCINLPVSSVHTPSIPIQVQPVDQSTVPDENCGTQPKDSAPRNRGLSSGAHSEDKMGGSLTLAQHKIVLYALCFGVPQAANHFDIQPKEVQSLLLKRQLQLGPPKSREGLIPRASDHLAEWVLCQREQQLPINEGNLFSKAAEIMSKDGGPGISYEWAVDFLLRHNLGVQALAMSSRLLPPKAQEHVHSFTCFMTKQVTTHDFGRSFIGAVDELSIFIDMEQLDPASADSSSMMSAFKLVGDSDPLMDIVLVGLANGTMLPAMVFLKGEPLNPDAPSLPDIIILEAKPDGFSDEERLQLWFDKVWRWHVEPSSGGKGLLVLDTYRGHITDDFLASLNSANTLPGIVPRACSSRLQPLEVCVGPVLRELLQARWSQHVTEAPQDLIGAEPADLALLVAAWLVEMLDVIAAKPDLLQRSFDQVLNSSTEMEPAELCKLVRSLTEAIVVTNIQGQEAEEVESGEKSNTSDITSPSSLPSPPANPHALKKIFEKDSDPESFLGFEDAEMTDS</sequence>
<keyword evidence="7" id="KW-0805">Transcription regulation</keyword>
<evidence type="ECO:0000259" key="12">
    <source>
        <dbReference type="PROSITE" id="PS51253"/>
    </source>
</evidence>
<feature type="region of interest" description="Disordered" evidence="11">
    <location>
        <begin position="1373"/>
        <end position="1403"/>
    </location>
</feature>
<dbReference type="GO" id="GO:0021510">
    <property type="term" value="P:spinal cord development"/>
    <property type="evidence" value="ECO:0007669"/>
    <property type="project" value="Ensembl"/>
</dbReference>
<feature type="compositionally biased region" description="Low complexity" evidence="11">
    <location>
        <begin position="417"/>
        <end position="435"/>
    </location>
</feature>
<evidence type="ECO:0000256" key="8">
    <source>
        <dbReference type="ARBA" id="ARBA00023125"/>
    </source>
</evidence>
<dbReference type="PROSITE" id="PS00028">
    <property type="entry name" value="ZINC_FINGER_C2H2_1"/>
    <property type="match status" value="4"/>
</dbReference>
<evidence type="ECO:0000256" key="1">
    <source>
        <dbReference type="ARBA" id="ARBA00003729"/>
    </source>
</evidence>
<evidence type="ECO:0000256" key="7">
    <source>
        <dbReference type="ARBA" id="ARBA00023015"/>
    </source>
</evidence>
<evidence type="ECO:0000256" key="4">
    <source>
        <dbReference type="ARBA" id="ARBA00022737"/>
    </source>
</evidence>
<evidence type="ECO:0000256" key="3">
    <source>
        <dbReference type="ARBA" id="ARBA00022723"/>
    </source>
</evidence>
<dbReference type="GO" id="GO:0000978">
    <property type="term" value="F:RNA polymerase II cis-regulatory region sequence-specific DNA binding"/>
    <property type="evidence" value="ECO:0007669"/>
    <property type="project" value="TreeGrafter"/>
</dbReference>
<keyword evidence="8" id="KW-0238">DNA-binding</keyword>
<dbReference type="CTD" id="100535215"/>
<dbReference type="GeneID" id="119262570"/>
<feature type="region of interest" description="Disordered" evidence="11">
    <location>
        <begin position="941"/>
        <end position="975"/>
    </location>
</feature>
<dbReference type="RefSeq" id="XP_037391356.1">
    <property type="nucleotide sequence ID" value="XM_037535459.1"/>
</dbReference>
<dbReference type="PANTHER" id="PTHR24388:SF45">
    <property type="entry name" value="POGO TRANSPOSABLE ELEMENT DERIVED WITH ZNF DOMAIN"/>
    <property type="match status" value="1"/>
</dbReference>
<reference evidence="13 14" key="1">
    <citation type="submission" date="2020-10" db="EMBL/GenBank/DDBJ databases">
        <title>Pygocentrus nattereri (red-bellied piranha) genome, fPygNat1, primary haplotype.</title>
        <authorList>
            <person name="Myers G."/>
            <person name="Meyer A."/>
            <person name="Karagic N."/>
            <person name="Pippel M."/>
            <person name="Winkler S."/>
            <person name="Tracey A."/>
            <person name="Wood J."/>
            <person name="Formenti G."/>
            <person name="Howe K."/>
            <person name="Fedrigo O."/>
            <person name="Jarvis E.D."/>
        </authorList>
    </citation>
    <scope>NUCLEOTIDE SEQUENCE [LARGE SCALE GENOMIC DNA]</scope>
</reference>
<dbReference type="InterPro" id="IPR004875">
    <property type="entry name" value="DDE_SF_endonuclease_dom"/>
</dbReference>
<keyword evidence="3" id="KW-0479">Metal-binding</keyword>
<dbReference type="PROSITE" id="PS51253">
    <property type="entry name" value="HTH_CENPB"/>
    <property type="match status" value="1"/>
</dbReference>
<dbReference type="Pfam" id="PF25429">
    <property type="entry name" value="zf-POGZ"/>
    <property type="match status" value="1"/>
</dbReference>
<keyword evidence="4" id="KW-0677">Repeat</keyword>
<dbReference type="InterPro" id="IPR050527">
    <property type="entry name" value="Snail/Krueppel_Znf"/>
</dbReference>
<evidence type="ECO:0000256" key="11">
    <source>
        <dbReference type="SAM" id="MobiDB-lite"/>
    </source>
</evidence>
<dbReference type="SMART" id="SM00674">
    <property type="entry name" value="CENPB"/>
    <property type="match status" value="1"/>
</dbReference>
<name>A0A3B4DCG4_PYGNA</name>
<dbReference type="GeneTree" id="ENSGT00940000163854"/>
<evidence type="ECO:0000256" key="5">
    <source>
        <dbReference type="ARBA" id="ARBA00022771"/>
    </source>
</evidence>
<feature type="domain" description="HTH CENPB-type" evidence="12">
    <location>
        <begin position="1021"/>
        <end position="1090"/>
    </location>
</feature>
<feature type="region of interest" description="Disordered" evidence="11">
    <location>
        <begin position="405"/>
        <end position="444"/>
    </location>
</feature>
<keyword evidence="5" id="KW-0863">Zinc-finger</keyword>
<feature type="compositionally biased region" description="Basic residues" evidence="11">
    <location>
        <begin position="405"/>
        <end position="414"/>
    </location>
</feature>
<dbReference type="OMA" id="LYALCFG"/>
<keyword evidence="10" id="KW-0539">Nucleus</keyword>
<feature type="compositionally biased region" description="Polar residues" evidence="11">
    <location>
        <begin position="941"/>
        <end position="956"/>
    </location>
</feature>
<dbReference type="InterPro" id="IPR013087">
    <property type="entry name" value="Znf_C2H2_type"/>
</dbReference>
<keyword evidence="14" id="KW-1185">Reference proteome</keyword>
<dbReference type="Proteomes" id="UP001501920">
    <property type="component" value="Chromosome 27"/>
</dbReference>
<dbReference type="Ensembl" id="ENSPNAT00000032168.2">
    <property type="protein sequence ID" value="ENSPNAP00000021138.1"/>
    <property type="gene ID" value="ENSPNAG00000028135.2"/>
</dbReference>
<protein>
    <recommendedName>
        <fullName evidence="12">HTH CENPB-type domain-containing protein</fullName>
    </recommendedName>
</protein>
<comment type="subcellular location">
    <subcellularLocation>
        <location evidence="2">Nucleus</location>
    </subcellularLocation>
</comment>
<dbReference type="InterPro" id="IPR006600">
    <property type="entry name" value="HTH_CenpB_DNA-bd_dom"/>
</dbReference>
<evidence type="ECO:0000256" key="10">
    <source>
        <dbReference type="ARBA" id="ARBA00023242"/>
    </source>
</evidence>